<dbReference type="Pfam" id="PF01145">
    <property type="entry name" value="Band_7"/>
    <property type="match status" value="1"/>
</dbReference>
<sequence>MNSPFFIPLIILGVLLLLILLLFSLWKRVPQDKALVVTGLKKRVISGAGGFVFPLLERTDVISLENMKIDVRTDGALTEQGVGIIADGVAIVKVKSTTESILSAIEQFNTGNETNTIINIKDTAKDVLEGKLREIISKLTVEEIYKDREKFVSRVQEVAAVDLAELGLEIKAFTIKDLSDNDNYLVNLGRPRVAQVKRDADIAQAEAQKETHVKTSQAYREGEAAKILAETQIAESNKEKELKVQAYRKEQESAKAVSDLAYQIESNKVQKEVTETQMQVEILRKQKERELADENMKIELVKKEREIEIATQESLRKERELEATIKKQADANKYKQEKEAEAVKFKEIADAEARARAIELEGKAKAEALKLQGMAEVDIIREKGRAEAEAMMKKAEAFKMYNDAAVTQMIIDKLPDIAKAVADPLSKTEKIVIIDSGEGSGKGASKITKYVTDIMGSLPETVNALTGVNINDLFKSKAEEMQNKDERVGHKEIEK</sequence>
<feature type="coiled-coil region" evidence="4">
    <location>
        <begin position="237"/>
        <end position="320"/>
    </location>
</feature>
<name>A0A0C1R6Y9_9CLOT</name>
<dbReference type="OrthoDB" id="9786220at2"/>
<protein>
    <submittedName>
        <fullName evidence="8">SPFH domain / Band 7 family protein</fullName>
    </submittedName>
</protein>
<dbReference type="PANTHER" id="PTHR13806">
    <property type="entry name" value="FLOTILLIN-RELATED"/>
    <property type="match status" value="1"/>
</dbReference>
<comment type="subcellular location">
    <subcellularLocation>
        <location evidence="1">Membrane</location>
    </subcellularLocation>
</comment>
<dbReference type="EMBL" id="AYSO01000017">
    <property type="protein sequence ID" value="KIE46256.1"/>
    <property type="molecule type" value="Genomic_DNA"/>
</dbReference>
<evidence type="ECO:0000313" key="9">
    <source>
        <dbReference type="Proteomes" id="UP000031366"/>
    </source>
</evidence>
<dbReference type="CDD" id="cd03399">
    <property type="entry name" value="SPFH_flotillin"/>
    <property type="match status" value="1"/>
</dbReference>
<dbReference type="PANTHER" id="PTHR13806:SF46">
    <property type="entry name" value="FLOTILLIN-1-RELATED"/>
    <property type="match status" value="1"/>
</dbReference>
<dbReference type="SUPFAM" id="SSF117892">
    <property type="entry name" value="Band 7/SPFH domain"/>
    <property type="match status" value="1"/>
</dbReference>
<dbReference type="Gene3D" id="3.30.479.30">
    <property type="entry name" value="Band 7 domain"/>
    <property type="match status" value="1"/>
</dbReference>
<evidence type="ECO:0000256" key="5">
    <source>
        <dbReference type="SAM" id="Phobius"/>
    </source>
</evidence>
<keyword evidence="5" id="KW-0812">Transmembrane</keyword>
<keyword evidence="5" id="KW-1133">Transmembrane helix</keyword>
<proteinExistence type="inferred from homology"/>
<comment type="similarity">
    <text evidence="2">Belongs to the band 7/mec-2 family. Flotillin subfamily.</text>
</comment>
<dbReference type="GO" id="GO:0002020">
    <property type="term" value="F:protease binding"/>
    <property type="evidence" value="ECO:0007669"/>
    <property type="project" value="TreeGrafter"/>
</dbReference>
<evidence type="ECO:0000256" key="3">
    <source>
        <dbReference type="ARBA" id="ARBA00023136"/>
    </source>
</evidence>
<keyword evidence="4" id="KW-0175">Coiled coil</keyword>
<evidence type="ECO:0000259" key="6">
    <source>
        <dbReference type="Pfam" id="PF01145"/>
    </source>
</evidence>
<dbReference type="STRING" id="29341.RSJ17_15390"/>
<dbReference type="Proteomes" id="UP000031366">
    <property type="component" value="Unassembled WGS sequence"/>
</dbReference>
<dbReference type="AlphaFoldDB" id="A0A0C1R6Y9"/>
<feature type="domain" description="Flotillin C-terminal" evidence="7">
    <location>
        <begin position="364"/>
        <end position="468"/>
    </location>
</feature>
<organism evidence="8 9">
    <name type="scientific">Clostridium argentinense CDC 2741</name>
    <dbReference type="NCBI Taxonomy" id="1418104"/>
    <lineage>
        <taxon>Bacteria</taxon>
        <taxon>Bacillati</taxon>
        <taxon>Bacillota</taxon>
        <taxon>Clostridia</taxon>
        <taxon>Eubacteriales</taxon>
        <taxon>Clostridiaceae</taxon>
        <taxon>Clostridium</taxon>
    </lineage>
</organism>
<evidence type="ECO:0000313" key="8">
    <source>
        <dbReference type="EMBL" id="KIE46256.1"/>
    </source>
</evidence>
<comment type="caution">
    <text evidence="8">The sequence shown here is derived from an EMBL/GenBank/DDBJ whole genome shotgun (WGS) entry which is preliminary data.</text>
</comment>
<dbReference type="InterPro" id="IPR027705">
    <property type="entry name" value="Flotillin_fam"/>
</dbReference>
<dbReference type="GO" id="GO:0072659">
    <property type="term" value="P:protein localization to plasma membrane"/>
    <property type="evidence" value="ECO:0007669"/>
    <property type="project" value="TreeGrafter"/>
</dbReference>
<evidence type="ECO:0000256" key="2">
    <source>
        <dbReference type="ARBA" id="ARBA00007161"/>
    </source>
</evidence>
<feature type="domain" description="Band 7" evidence="6">
    <location>
        <begin position="28"/>
        <end position="209"/>
    </location>
</feature>
<accession>A0A0C1R6Y9</accession>
<keyword evidence="9" id="KW-1185">Reference proteome</keyword>
<dbReference type="InterPro" id="IPR036013">
    <property type="entry name" value="Band_7/SPFH_dom_sf"/>
</dbReference>
<dbReference type="InterPro" id="IPR031905">
    <property type="entry name" value="Flotillin_C"/>
</dbReference>
<keyword evidence="3 5" id="KW-0472">Membrane</keyword>
<dbReference type="Pfam" id="PF15975">
    <property type="entry name" value="Flot"/>
    <property type="match status" value="1"/>
</dbReference>
<evidence type="ECO:0000256" key="4">
    <source>
        <dbReference type="SAM" id="Coils"/>
    </source>
</evidence>
<evidence type="ECO:0000256" key="1">
    <source>
        <dbReference type="ARBA" id="ARBA00004370"/>
    </source>
</evidence>
<gene>
    <name evidence="8" type="ORF">U732_2027</name>
</gene>
<dbReference type="InterPro" id="IPR001107">
    <property type="entry name" value="Band_7"/>
</dbReference>
<dbReference type="GO" id="GO:0005886">
    <property type="term" value="C:plasma membrane"/>
    <property type="evidence" value="ECO:0007669"/>
    <property type="project" value="TreeGrafter"/>
</dbReference>
<evidence type="ECO:0000259" key="7">
    <source>
        <dbReference type="Pfam" id="PF15975"/>
    </source>
</evidence>
<reference evidence="8 9" key="1">
    <citation type="journal article" date="2015" name="Infect. Genet. Evol.">
        <title>Genomic sequences of six botulinum neurotoxin-producing strains representing three clostridial species illustrate the mobility and diversity of botulinum neurotoxin genes.</title>
        <authorList>
            <person name="Smith T.J."/>
            <person name="Hill K.K."/>
            <person name="Xie G."/>
            <person name="Foley B.T."/>
            <person name="Williamson C.H."/>
            <person name="Foster J.T."/>
            <person name="Johnson S.L."/>
            <person name="Chertkov O."/>
            <person name="Teshima H."/>
            <person name="Gibbons H.S."/>
            <person name="Johnsky L.A."/>
            <person name="Karavis M.A."/>
            <person name="Smith L.A."/>
        </authorList>
    </citation>
    <scope>NUCLEOTIDE SEQUENCE [LARGE SCALE GENOMIC DNA]</scope>
    <source>
        <strain evidence="8 9">CDC 2741</strain>
    </source>
</reference>
<dbReference type="RefSeq" id="WP_039634017.1">
    <property type="nucleotide sequence ID" value="NZ_AYSO01000017.1"/>
</dbReference>
<feature type="transmembrane region" description="Helical" evidence="5">
    <location>
        <begin position="6"/>
        <end position="26"/>
    </location>
</feature>